<keyword evidence="14" id="KW-1185">Reference proteome</keyword>
<evidence type="ECO:0000256" key="11">
    <source>
        <dbReference type="ARBA" id="ARBA00023180"/>
    </source>
</evidence>
<gene>
    <name evidence="13" type="ORF">RchiOBHm_Chr5g0021841</name>
</gene>
<comment type="similarity">
    <text evidence="2">Belongs to the RLP family.</text>
</comment>
<keyword evidence="11" id="KW-0325">Glycoprotein</keyword>
<dbReference type="PROSITE" id="PS51450">
    <property type="entry name" value="LRR"/>
    <property type="match status" value="1"/>
</dbReference>
<dbReference type="SMART" id="SM00369">
    <property type="entry name" value="LRR_TYP"/>
    <property type="match status" value="4"/>
</dbReference>
<dbReference type="FunFam" id="3.80.10.10:FF:000111">
    <property type="entry name" value="LRR receptor-like serine/threonine-protein kinase ERECTA"/>
    <property type="match status" value="1"/>
</dbReference>
<dbReference type="InterPro" id="IPR001611">
    <property type="entry name" value="Leu-rich_rpt"/>
</dbReference>
<keyword evidence="13" id="KW-0723">Serine/threonine-protein kinase</keyword>
<evidence type="ECO:0000256" key="10">
    <source>
        <dbReference type="ARBA" id="ARBA00023170"/>
    </source>
</evidence>
<dbReference type="GO" id="GO:0005886">
    <property type="term" value="C:plasma membrane"/>
    <property type="evidence" value="ECO:0007669"/>
    <property type="project" value="UniProtKB-SubCell"/>
</dbReference>
<evidence type="ECO:0000256" key="2">
    <source>
        <dbReference type="ARBA" id="ARBA00009592"/>
    </source>
</evidence>
<dbReference type="SUPFAM" id="SSF52047">
    <property type="entry name" value="RNI-like"/>
    <property type="match status" value="1"/>
</dbReference>
<evidence type="ECO:0000256" key="5">
    <source>
        <dbReference type="ARBA" id="ARBA00022692"/>
    </source>
</evidence>
<evidence type="ECO:0000256" key="4">
    <source>
        <dbReference type="ARBA" id="ARBA00022614"/>
    </source>
</evidence>
<dbReference type="InterPro" id="IPR046956">
    <property type="entry name" value="RLP23-like"/>
</dbReference>
<keyword evidence="4" id="KW-0433">Leucine-rich repeat</keyword>
<keyword evidence="13" id="KW-0808">Transferase</keyword>
<evidence type="ECO:0000256" key="3">
    <source>
        <dbReference type="ARBA" id="ARBA00022475"/>
    </source>
</evidence>
<dbReference type="Pfam" id="PF00560">
    <property type="entry name" value="LRR_1"/>
    <property type="match status" value="7"/>
</dbReference>
<dbReference type="InterPro" id="IPR003591">
    <property type="entry name" value="Leu-rich_rpt_typical-subtyp"/>
</dbReference>
<dbReference type="InterPro" id="IPR032675">
    <property type="entry name" value="LRR_dom_sf"/>
</dbReference>
<dbReference type="EMBL" id="PDCK01000043">
    <property type="protein sequence ID" value="PRQ30187.1"/>
    <property type="molecule type" value="Genomic_DNA"/>
</dbReference>
<evidence type="ECO:0000256" key="6">
    <source>
        <dbReference type="ARBA" id="ARBA00022729"/>
    </source>
</evidence>
<accession>A0A2P6Q7Q3</accession>
<keyword evidence="10" id="KW-0675">Receptor</keyword>
<proteinExistence type="inferred from homology"/>
<feature type="transmembrane region" description="Helical" evidence="12">
    <location>
        <begin position="481"/>
        <end position="504"/>
    </location>
</feature>
<dbReference type="SMART" id="SM00365">
    <property type="entry name" value="LRR_SD22"/>
    <property type="match status" value="2"/>
</dbReference>
<reference evidence="13 14" key="1">
    <citation type="journal article" date="2018" name="Nat. Genet.">
        <title>The Rosa genome provides new insights in the design of modern roses.</title>
        <authorList>
            <person name="Bendahmane M."/>
        </authorList>
    </citation>
    <scope>NUCLEOTIDE SEQUENCE [LARGE SCALE GENOMIC DNA]</scope>
    <source>
        <strain evidence="14">cv. Old Blush</strain>
    </source>
</reference>
<comment type="subcellular location">
    <subcellularLocation>
        <location evidence="1">Cell membrane</location>
        <topology evidence="1">Single-pass type I membrane protein</topology>
    </subcellularLocation>
</comment>
<name>A0A2P6Q7Q3_ROSCH</name>
<keyword evidence="7" id="KW-0677">Repeat</keyword>
<dbReference type="Pfam" id="PF13855">
    <property type="entry name" value="LRR_8"/>
    <property type="match status" value="1"/>
</dbReference>
<evidence type="ECO:0000313" key="14">
    <source>
        <dbReference type="Proteomes" id="UP000238479"/>
    </source>
</evidence>
<dbReference type="Proteomes" id="UP000238479">
    <property type="component" value="Chromosome 5"/>
</dbReference>
<dbReference type="PANTHER" id="PTHR48063">
    <property type="entry name" value="LRR RECEPTOR-LIKE KINASE"/>
    <property type="match status" value="1"/>
</dbReference>
<organism evidence="13 14">
    <name type="scientific">Rosa chinensis</name>
    <name type="common">China rose</name>
    <dbReference type="NCBI Taxonomy" id="74649"/>
    <lineage>
        <taxon>Eukaryota</taxon>
        <taxon>Viridiplantae</taxon>
        <taxon>Streptophyta</taxon>
        <taxon>Embryophyta</taxon>
        <taxon>Tracheophyta</taxon>
        <taxon>Spermatophyta</taxon>
        <taxon>Magnoliopsida</taxon>
        <taxon>eudicotyledons</taxon>
        <taxon>Gunneridae</taxon>
        <taxon>Pentapetalae</taxon>
        <taxon>rosids</taxon>
        <taxon>fabids</taxon>
        <taxon>Rosales</taxon>
        <taxon>Rosaceae</taxon>
        <taxon>Rosoideae</taxon>
        <taxon>Rosoideae incertae sedis</taxon>
        <taxon>Rosa</taxon>
    </lineage>
</organism>
<keyword evidence="13" id="KW-0418">Kinase</keyword>
<dbReference type="FunFam" id="3.80.10.10:FF:000095">
    <property type="entry name" value="LRR receptor-like serine/threonine-protein kinase GSO1"/>
    <property type="match status" value="1"/>
</dbReference>
<evidence type="ECO:0000256" key="12">
    <source>
        <dbReference type="SAM" id="Phobius"/>
    </source>
</evidence>
<evidence type="ECO:0000256" key="9">
    <source>
        <dbReference type="ARBA" id="ARBA00023136"/>
    </source>
</evidence>
<keyword evidence="9 12" id="KW-0472">Membrane</keyword>
<comment type="caution">
    <text evidence="13">The sequence shown here is derived from an EMBL/GenBank/DDBJ whole genome shotgun (WGS) entry which is preliminary data.</text>
</comment>
<evidence type="ECO:0000256" key="1">
    <source>
        <dbReference type="ARBA" id="ARBA00004251"/>
    </source>
</evidence>
<dbReference type="AlphaFoldDB" id="A0A2P6Q7Q3"/>
<dbReference type="Gramene" id="PRQ30187">
    <property type="protein sequence ID" value="PRQ30187"/>
    <property type="gene ID" value="RchiOBHm_Chr5g0021841"/>
</dbReference>
<protein>
    <submittedName>
        <fullName evidence="13">Putative non-specific serine/threonine protein kinase</fullName>
        <ecNumber evidence="13">2.7.11.1</ecNumber>
    </submittedName>
</protein>
<dbReference type="EC" id="2.7.11.1" evidence="13"/>
<keyword evidence="3" id="KW-1003">Cell membrane</keyword>
<evidence type="ECO:0000313" key="13">
    <source>
        <dbReference type="EMBL" id="PRQ30187.1"/>
    </source>
</evidence>
<sequence>MNGSIIPQDLGQLSQLVDLDLSRNSWKGILTEAHLMNLRRLETFQISTDRPALSSSLIFNVTDDWVPAFNLREVYIQNCRLGPAFPVKSLRLLNNDIGGKLPFQFKFPNITVIDLHHSQFEGTLQQLLATNVPLLEELDLSDNHLEGTIPPSICQLQHMRFLSLRNNQFSGEFPQDWSLWSEIEVVDVSNNNLSGKIPNSMGIPSSLEVLKMNNNLFGGEIPSSLRNCSGLIDIDFSDNKFTGILPIWMGFKLSKLQVLRLRFNFLGGNIPQQLCNLQYLQILDLGHNNISGTIPTCLSNLTVLRTNENSWNVYGGYDELTTVIMKGSELEYSLDHALYLVMSIDFSSNNLEGEIPEDVSSLIGLISLNLSRNHLIGKIPWKFSNLSNLETLDLSHNHLSGEIPQSFSSLTSLSHFNLSYNNLSGRIPSGYQLQTLDNSSYTGNPSLCGFPLSTKCPGDDTQTNQTFPGGDSEDEDDNGKLGFYISMVLGFVIGFWGVFGTLLIKKSWRYAYFQFFDNIKDKIALAIALKVNYLQRRF</sequence>
<evidence type="ECO:0000256" key="7">
    <source>
        <dbReference type="ARBA" id="ARBA00022737"/>
    </source>
</evidence>
<keyword evidence="5 12" id="KW-0812">Transmembrane</keyword>
<dbReference type="PANTHER" id="PTHR48063:SF90">
    <property type="entry name" value="OS11G0565920 PROTEIN"/>
    <property type="match status" value="1"/>
</dbReference>
<keyword evidence="6" id="KW-0732">Signal</keyword>
<dbReference type="OMA" id="QHICTSA"/>
<keyword evidence="8 12" id="KW-1133">Transmembrane helix</keyword>
<evidence type="ECO:0000256" key="8">
    <source>
        <dbReference type="ARBA" id="ARBA00022989"/>
    </source>
</evidence>
<dbReference type="PRINTS" id="PR00019">
    <property type="entry name" value="LEURICHRPT"/>
</dbReference>
<dbReference type="GO" id="GO:0004674">
    <property type="term" value="F:protein serine/threonine kinase activity"/>
    <property type="evidence" value="ECO:0007669"/>
    <property type="project" value="UniProtKB-KW"/>
</dbReference>
<dbReference type="Gene3D" id="3.80.10.10">
    <property type="entry name" value="Ribonuclease Inhibitor"/>
    <property type="match status" value="1"/>
</dbReference>